<accession>A0A821C4W0</accession>
<evidence type="ECO:0008006" key="3">
    <source>
        <dbReference type="Google" id="ProtNLM"/>
    </source>
</evidence>
<dbReference type="AlphaFoldDB" id="A0A821C4W0"/>
<comment type="caution">
    <text evidence="1">The sequence shown here is derived from an EMBL/GenBank/DDBJ whole genome shotgun (WGS) entry which is preliminary data.</text>
</comment>
<organism evidence="1 2">
    <name type="scientific">Rotaria socialis</name>
    <dbReference type="NCBI Taxonomy" id="392032"/>
    <lineage>
        <taxon>Eukaryota</taxon>
        <taxon>Metazoa</taxon>
        <taxon>Spiralia</taxon>
        <taxon>Gnathifera</taxon>
        <taxon>Rotifera</taxon>
        <taxon>Eurotatoria</taxon>
        <taxon>Bdelloidea</taxon>
        <taxon>Philodinida</taxon>
        <taxon>Philodinidae</taxon>
        <taxon>Rotaria</taxon>
    </lineage>
</organism>
<evidence type="ECO:0000313" key="2">
    <source>
        <dbReference type="Proteomes" id="UP000663851"/>
    </source>
</evidence>
<name>A0A821C4W0_9BILA</name>
<reference evidence="1" key="1">
    <citation type="submission" date="2021-02" db="EMBL/GenBank/DDBJ databases">
        <authorList>
            <person name="Nowell W R."/>
        </authorList>
    </citation>
    <scope>NUCLEOTIDE SEQUENCE</scope>
</reference>
<dbReference type="Proteomes" id="UP000663851">
    <property type="component" value="Unassembled WGS sequence"/>
</dbReference>
<sequence>MEKTQAYQCLGTIDPLPDLIQRTNKYLLDLRLAKWITQKQYEQLSIKPNEVELAHLYYLPKAHKLGTPLRPIISVKQLQQWSTVNMCQDTIFCTIDVTDLYTMVPQIEGVLSLRKMLDQLKLKQVGKLKVETIIRLSRFVMKNNYFSYNGQ</sequence>
<evidence type="ECO:0000313" key="1">
    <source>
        <dbReference type="EMBL" id="CAF4599972.1"/>
    </source>
</evidence>
<proteinExistence type="predicted"/>
<gene>
    <name evidence="1" type="ORF">HFQ381_LOCUS33476</name>
</gene>
<feature type="non-terminal residue" evidence="1">
    <location>
        <position position="1"/>
    </location>
</feature>
<dbReference type="EMBL" id="CAJOBO010010567">
    <property type="protein sequence ID" value="CAF4599972.1"/>
    <property type="molecule type" value="Genomic_DNA"/>
</dbReference>
<protein>
    <recommendedName>
        <fullName evidence="3">Reverse transcriptase domain-containing protein</fullName>
    </recommendedName>
</protein>